<comment type="cofactor">
    <cofactor evidence="1">
        <name>FAD</name>
        <dbReference type="ChEBI" id="CHEBI:57692"/>
    </cofactor>
</comment>
<dbReference type="PANTHER" id="PTHR42887:SF1">
    <property type="entry name" value="BLR3961 PROTEIN"/>
    <property type="match status" value="1"/>
</dbReference>
<protein>
    <submittedName>
        <fullName evidence="7">Aminoacetone oxidase family FAD-binding enzyme</fullName>
    </submittedName>
</protein>
<gene>
    <name evidence="7" type="ORF">C8261_07770</name>
</gene>
<dbReference type="Pfam" id="PF22780">
    <property type="entry name" value="HI0933_like_1st"/>
    <property type="match status" value="1"/>
</dbReference>
<dbReference type="InterPro" id="IPR022460">
    <property type="entry name" value="Flavoprotein_PP4765"/>
</dbReference>
<dbReference type="InterPro" id="IPR036188">
    <property type="entry name" value="FAD/NAD-bd_sf"/>
</dbReference>
<dbReference type="InterPro" id="IPR023166">
    <property type="entry name" value="BaiN-like_dom_sf"/>
</dbReference>
<proteinExistence type="predicted"/>
<name>A0A2T4IFZ2_9RHOO</name>
<dbReference type="InterPro" id="IPR004792">
    <property type="entry name" value="BaiN-like"/>
</dbReference>
<dbReference type="EMBL" id="PZKC01000005">
    <property type="protein sequence ID" value="PTD96700.1"/>
    <property type="molecule type" value="Genomic_DNA"/>
</dbReference>
<evidence type="ECO:0000259" key="6">
    <source>
        <dbReference type="Pfam" id="PF22780"/>
    </source>
</evidence>
<dbReference type="Gene3D" id="3.50.50.60">
    <property type="entry name" value="FAD/NAD(P)-binding domain"/>
    <property type="match status" value="1"/>
</dbReference>
<evidence type="ECO:0000256" key="4">
    <source>
        <dbReference type="SAM" id="MobiDB-lite"/>
    </source>
</evidence>
<keyword evidence="3" id="KW-0274">FAD</keyword>
<feature type="compositionally biased region" description="Low complexity" evidence="4">
    <location>
        <begin position="1"/>
        <end position="14"/>
    </location>
</feature>
<dbReference type="SUPFAM" id="SSF51905">
    <property type="entry name" value="FAD/NAD(P)-binding domain"/>
    <property type="match status" value="1"/>
</dbReference>
<dbReference type="Proteomes" id="UP000241193">
    <property type="component" value="Unassembled WGS sequence"/>
</dbReference>
<dbReference type="Pfam" id="PF03486">
    <property type="entry name" value="HI0933_like"/>
    <property type="match status" value="1"/>
</dbReference>
<dbReference type="PANTHER" id="PTHR42887">
    <property type="entry name" value="OS12G0638800 PROTEIN"/>
    <property type="match status" value="1"/>
</dbReference>
<dbReference type="InterPro" id="IPR055178">
    <property type="entry name" value="RsdA/BaiN/AoA(So)-like_dom"/>
</dbReference>
<evidence type="ECO:0000256" key="2">
    <source>
        <dbReference type="ARBA" id="ARBA00022630"/>
    </source>
</evidence>
<dbReference type="Gene3D" id="2.40.30.10">
    <property type="entry name" value="Translation factors"/>
    <property type="match status" value="1"/>
</dbReference>
<accession>A0A2T4IFZ2</accession>
<dbReference type="NCBIfam" id="TIGR00275">
    <property type="entry name" value="aminoacetone oxidase family FAD-binding enzyme"/>
    <property type="match status" value="1"/>
</dbReference>
<reference evidence="7 8" key="2">
    <citation type="submission" date="2018-04" db="EMBL/GenBank/DDBJ databases">
        <title>Thauera lacus sp. nov., isolated from an saline lake in Inner Mongolia, China.</title>
        <authorList>
            <person name="Liang Q.-Y."/>
        </authorList>
    </citation>
    <scope>NUCLEOTIDE SEQUENCE [LARGE SCALE GENOMIC DNA]</scope>
    <source>
        <strain evidence="7 8">D20</strain>
    </source>
</reference>
<reference evidence="7 8" key="1">
    <citation type="submission" date="2018-03" db="EMBL/GenBank/DDBJ databases">
        <authorList>
            <person name="Keele B.F."/>
        </authorList>
    </citation>
    <scope>NUCLEOTIDE SEQUENCE [LARGE SCALE GENOMIC DNA]</scope>
    <source>
        <strain evidence="7 8">D20</strain>
    </source>
</reference>
<dbReference type="NCBIfam" id="TIGR03862">
    <property type="entry name" value="flavo_PP4765"/>
    <property type="match status" value="1"/>
</dbReference>
<feature type="region of interest" description="Disordered" evidence="4">
    <location>
        <begin position="1"/>
        <end position="21"/>
    </location>
</feature>
<feature type="domain" description="RsdA/BaiN/AoA(So)-like Rossmann fold-like" evidence="5">
    <location>
        <begin position="32"/>
        <end position="428"/>
    </location>
</feature>
<evidence type="ECO:0000313" key="8">
    <source>
        <dbReference type="Proteomes" id="UP000241193"/>
    </source>
</evidence>
<evidence type="ECO:0000256" key="1">
    <source>
        <dbReference type="ARBA" id="ARBA00001974"/>
    </source>
</evidence>
<dbReference type="OrthoDB" id="5288829at2"/>
<dbReference type="PRINTS" id="PR00419">
    <property type="entry name" value="ADXRDTASE"/>
</dbReference>
<evidence type="ECO:0000259" key="5">
    <source>
        <dbReference type="Pfam" id="PF03486"/>
    </source>
</evidence>
<organism evidence="7 8">
    <name type="scientific">Pseudothauera lacus</name>
    <dbReference type="NCBI Taxonomy" id="2136175"/>
    <lineage>
        <taxon>Bacteria</taxon>
        <taxon>Pseudomonadati</taxon>
        <taxon>Pseudomonadota</taxon>
        <taxon>Betaproteobacteria</taxon>
        <taxon>Rhodocyclales</taxon>
        <taxon>Zoogloeaceae</taxon>
        <taxon>Pseudothauera</taxon>
    </lineage>
</organism>
<comment type="caution">
    <text evidence="7">The sequence shown here is derived from an EMBL/GenBank/DDBJ whole genome shotgun (WGS) entry which is preliminary data.</text>
</comment>
<dbReference type="Gene3D" id="1.10.8.260">
    <property type="entry name" value="HI0933 insert domain-like"/>
    <property type="match status" value="1"/>
</dbReference>
<keyword evidence="8" id="KW-1185">Reference proteome</keyword>
<dbReference type="AlphaFoldDB" id="A0A2T4IFZ2"/>
<evidence type="ECO:0000256" key="3">
    <source>
        <dbReference type="ARBA" id="ARBA00022827"/>
    </source>
</evidence>
<dbReference type="SUPFAM" id="SSF160996">
    <property type="entry name" value="HI0933 insert domain-like"/>
    <property type="match status" value="1"/>
</dbReference>
<sequence length="439" mass="45989">MTSTAATSAWKTSSPRSARGCAGWHSVAQPRALIVGGGPAGLMAAEVLAAGGVAVDLYDAMPSVGRKFLLAGRGGLNITHSEALADFLARYGARRAFIEPLLQAFGPQALRDWVHGLGVETFVGSSGRVFPLGMKAAPLLRAWLARLRAGGVRIHVRERWQGWTADGALHFDGAAGAHDERADAVVFALGGGSWARFGADARWMVPFAERGIALAPLRPANCGFERAGGWSEYLCARHAGQPLKNVALSFVDAQGARHTRTGECLLTRSGLEGSLIYALSAPMRDALEAAGSLRIELDLLPARELAWVEAQLARPRGSRSLASHLQGKLGLTGLKSALLHEVLGRQLPAAPAALAAAVKALPLTLSATRPLDEAISTAGGVLCETLDAQLMLRELPGVFCAGEMLDWEAPTGGYLLTACLASGRVAGQGALAWLARRPG</sequence>
<dbReference type="InterPro" id="IPR057661">
    <property type="entry name" value="RsdA/BaiN/AoA(So)_Rossmann"/>
</dbReference>
<evidence type="ECO:0000313" key="7">
    <source>
        <dbReference type="EMBL" id="PTD96700.1"/>
    </source>
</evidence>
<feature type="domain" description="RsdA/BaiN/AoA(So)-like insert" evidence="6">
    <location>
        <begin position="218"/>
        <end position="376"/>
    </location>
</feature>
<keyword evidence="2" id="KW-0285">Flavoprotein</keyword>